<gene>
    <name evidence="2" type="ORF">HOLleu_04310</name>
</gene>
<dbReference type="OrthoDB" id="8038132at2759"/>
<evidence type="ECO:0000313" key="2">
    <source>
        <dbReference type="EMBL" id="KAJ8050927.1"/>
    </source>
</evidence>
<feature type="compositionally biased region" description="Polar residues" evidence="1">
    <location>
        <begin position="139"/>
        <end position="153"/>
    </location>
</feature>
<dbReference type="PANTHER" id="PTHR33244">
    <property type="entry name" value="INTEGRASE CATALYTIC DOMAIN-CONTAINING PROTEIN-RELATED"/>
    <property type="match status" value="1"/>
</dbReference>
<name>A0A9Q1CRV4_HOLLE</name>
<feature type="compositionally biased region" description="Basic and acidic residues" evidence="1">
    <location>
        <begin position="38"/>
        <end position="51"/>
    </location>
</feature>
<dbReference type="AlphaFoldDB" id="A0A9Q1CRV4"/>
<protein>
    <submittedName>
        <fullName evidence="2">Uncharacterized protein</fullName>
    </submittedName>
</protein>
<organism evidence="2 3">
    <name type="scientific">Holothuria leucospilota</name>
    <name type="common">Black long sea cucumber</name>
    <name type="synonym">Mertensiothuria leucospilota</name>
    <dbReference type="NCBI Taxonomy" id="206669"/>
    <lineage>
        <taxon>Eukaryota</taxon>
        <taxon>Metazoa</taxon>
        <taxon>Echinodermata</taxon>
        <taxon>Eleutherozoa</taxon>
        <taxon>Echinozoa</taxon>
        <taxon>Holothuroidea</taxon>
        <taxon>Aspidochirotacea</taxon>
        <taxon>Aspidochirotida</taxon>
        <taxon>Holothuriidae</taxon>
        <taxon>Holothuria</taxon>
    </lineage>
</organism>
<evidence type="ECO:0000256" key="1">
    <source>
        <dbReference type="SAM" id="MobiDB-lite"/>
    </source>
</evidence>
<reference evidence="2" key="1">
    <citation type="submission" date="2021-10" db="EMBL/GenBank/DDBJ databases">
        <title>Tropical sea cucumber genome reveals ecological adaptation and Cuvierian tubules defense mechanism.</title>
        <authorList>
            <person name="Chen T."/>
        </authorList>
    </citation>
    <scope>NUCLEOTIDE SEQUENCE</scope>
    <source>
        <strain evidence="2">Nanhai2018</strain>
        <tissue evidence="2">Muscle</tissue>
    </source>
</reference>
<keyword evidence="3" id="KW-1185">Reference proteome</keyword>
<evidence type="ECO:0000313" key="3">
    <source>
        <dbReference type="Proteomes" id="UP001152320"/>
    </source>
</evidence>
<comment type="caution">
    <text evidence="2">The sequence shown here is derived from an EMBL/GenBank/DDBJ whole genome shotgun (WGS) entry which is preliminary data.</text>
</comment>
<dbReference type="Proteomes" id="UP001152320">
    <property type="component" value="Chromosome 1"/>
</dbReference>
<proteinExistence type="predicted"/>
<dbReference type="PANTHER" id="PTHR33244:SF3">
    <property type="entry name" value="PEPTIDASE A2 DOMAIN-CONTAINING PROTEIN"/>
    <property type="match status" value="1"/>
</dbReference>
<feature type="region of interest" description="Disordered" evidence="1">
    <location>
        <begin position="139"/>
        <end position="165"/>
    </location>
</feature>
<accession>A0A9Q1CRV4</accession>
<dbReference type="EMBL" id="JAIZAY010000001">
    <property type="protein sequence ID" value="KAJ8050927.1"/>
    <property type="molecule type" value="Genomic_DNA"/>
</dbReference>
<feature type="region of interest" description="Disordered" evidence="1">
    <location>
        <begin position="30"/>
        <end position="55"/>
    </location>
</feature>
<sequence length="196" mass="22156">MAYRATPLSNGYSPAQLLFGRNIKTTLPVTPSHLTPKLPDKGKLQASEKKLRQSSKVTYDLRHRAKHLEELSPGTHVFVRDTETHGVVVKKLSEPRSYLVSSPTGVLRRNRKFLVPCDERETTDNLQESVDDIPLTEETLSPKSVDNSGNQAVRVSPMPPQLEKSKMVEAPKSIPKVKEYRTRSGRLVIPRKWTYD</sequence>